<reference evidence="4 5" key="1">
    <citation type="submission" date="2016-01" db="EMBL/GenBank/DDBJ databases">
        <title>Annotation of Pseudomonas oryzihabitans USDA-ARS-USMARC-56511.</title>
        <authorList>
            <person name="Harhay G.P."/>
            <person name="Harhay D.M."/>
            <person name="Smith T.P.L."/>
            <person name="Bono J.L."/>
            <person name="Heaton M.P."/>
            <person name="Clawson M.L."/>
            <person name="Chitko-Mckown C.G."/>
            <person name="Capik S.F."/>
            <person name="DeDonder K.D."/>
            <person name="Apley M.D."/>
            <person name="Lubbers B.V."/>
            <person name="White B.J."/>
            <person name="Larson R.L."/>
        </authorList>
    </citation>
    <scope>NUCLEOTIDE SEQUENCE [LARGE SCALE GENOMIC DNA]</scope>
    <source>
        <strain evidence="4 5">USDA-ARS-USMARC-56511</strain>
    </source>
</reference>
<dbReference type="RefSeq" id="WP_059314537.1">
    <property type="nucleotide sequence ID" value="NZ_CP013987.1"/>
</dbReference>
<evidence type="ECO:0000256" key="2">
    <source>
        <dbReference type="PROSITE-ProRule" id="PRU00169"/>
    </source>
</evidence>
<dbReference type="SMART" id="SM00448">
    <property type="entry name" value="REC"/>
    <property type="match status" value="1"/>
</dbReference>
<dbReference type="KEGG" id="por:APT59_09025"/>
<dbReference type="SUPFAM" id="SSF52172">
    <property type="entry name" value="CheY-like"/>
    <property type="match status" value="1"/>
</dbReference>
<evidence type="ECO:0000259" key="3">
    <source>
        <dbReference type="PROSITE" id="PS50110"/>
    </source>
</evidence>
<evidence type="ECO:0000313" key="4">
    <source>
        <dbReference type="EMBL" id="ALZ84340.1"/>
    </source>
</evidence>
<dbReference type="AlphaFoldDB" id="A0A0U4WYY6"/>
<evidence type="ECO:0000313" key="5">
    <source>
        <dbReference type="Proteomes" id="UP000064137"/>
    </source>
</evidence>
<accession>A0A0U4WYY6</accession>
<gene>
    <name evidence="4" type="ORF">APT59_09025</name>
</gene>
<organism evidence="4 5">
    <name type="scientific">Pseudomonas oryzihabitans</name>
    <dbReference type="NCBI Taxonomy" id="47885"/>
    <lineage>
        <taxon>Bacteria</taxon>
        <taxon>Pseudomonadati</taxon>
        <taxon>Pseudomonadota</taxon>
        <taxon>Gammaproteobacteria</taxon>
        <taxon>Pseudomonadales</taxon>
        <taxon>Pseudomonadaceae</taxon>
        <taxon>Pseudomonas</taxon>
    </lineage>
</organism>
<feature type="modified residue" description="4-aspartylphosphate" evidence="2">
    <location>
        <position position="65"/>
    </location>
</feature>
<dbReference type="PANTHER" id="PTHR44591">
    <property type="entry name" value="STRESS RESPONSE REGULATOR PROTEIN 1"/>
    <property type="match status" value="1"/>
</dbReference>
<dbReference type="Proteomes" id="UP000064137">
    <property type="component" value="Chromosome"/>
</dbReference>
<dbReference type="OrthoDB" id="9784719at2"/>
<dbReference type="EMBL" id="CP013987">
    <property type="protein sequence ID" value="ALZ84340.1"/>
    <property type="molecule type" value="Genomic_DNA"/>
</dbReference>
<name>A0A0U4WYY6_9PSED</name>
<dbReference type="Gene3D" id="3.40.50.2300">
    <property type="match status" value="1"/>
</dbReference>
<protein>
    <submittedName>
        <fullName evidence="4">Response regulator</fullName>
    </submittedName>
</protein>
<dbReference type="PANTHER" id="PTHR44591:SF21">
    <property type="entry name" value="TWO-COMPONENT RESPONSE REGULATOR"/>
    <property type="match status" value="1"/>
</dbReference>
<proteinExistence type="predicted"/>
<dbReference type="InterPro" id="IPR050595">
    <property type="entry name" value="Bact_response_regulator"/>
</dbReference>
<sequence>MRAEQPGTPVFQPTLLVVDDEPLVADFVREILEPEGFNVIAADSADTALSLLEKEDATIDILLTDIRMPGSMDGAQLANLVCQRWPDMPIIVMSGYETPSTASIKCKVRFLPKPWSIGQLIDAVNGVAYSVTPSA</sequence>
<dbReference type="Pfam" id="PF00072">
    <property type="entry name" value="Response_reg"/>
    <property type="match status" value="1"/>
</dbReference>
<evidence type="ECO:0000256" key="1">
    <source>
        <dbReference type="ARBA" id="ARBA00022553"/>
    </source>
</evidence>
<feature type="domain" description="Response regulatory" evidence="3">
    <location>
        <begin position="14"/>
        <end position="128"/>
    </location>
</feature>
<keyword evidence="1 2" id="KW-0597">Phosphoprotein</keyword>
<dbReference type="PROSITE" id="PS50110">
    <property type="entry name" value="RESPONSE_REGULATORY"/>
    <property type="match status" value="1"/>
</dbReference>
<dbReference type="InterPro" id="IPR001789">
    <property type="entry name" value="Sig_transdc_resp-reg_receiver"/>
</dbReference>
<dbReference type="InterPro" id="IPR011006">
    <property type="entry name" value="CheY-like_superfamily"/>
</dbReference>
<dbReference type="GO" id="GO:0000160">
    <property type="term" value="P:phosphorelay signal transduction system"/>
    <property type="evidence" value="ECO:0007669"/>
    <property type="project" value="InterPro"/>
</dbReference>